<feature type="compositionally biased region" description="Low complexity" evidence="1">
    <location>
        <begin position="423"/>
        <end position="434"/>
    </location>
</feature>
<reference evidence="2 3" key="1">
    <citation type="submission" date="2016-10" db="EMBL/GenBank/DDBJ databases">
        <authorList>
            <person name="de Groot N.N."/>
        </authorList>
    </citation>
    <scope>NUCLEOTIDE SEQUENCE [LARGE SCALE GENOMIC DNA]</scope>
    <source>
        <strain evidence="2 3">CPCC 202808</strain>
    </source>
</reference>
<dbReference type="STRING" id="504797.SAMN05421678_113151"/>
<feature type="compositionally biased region" description="Basic and acidic residues" evidence="1">
    <location>
        <begin position="108"/>
        <end position="120"/>
    </location>
</feature>
<organism evidence="2 3">
    <name type="scientific">Actinopolymorpha cephalotaxi</name>
    <dbReference type="NCBI Taxonomy" id="504797"/>
    <lineage>
        <taxon>Bacteria</taxon>
        <taxon>Bacillati</taxon>
        <taxon>Actinomycetota</taxon>
        <taxon>Actinomycetes</taxon>
        <taxon>Propionibacteriales</taxon>
        <taxon>Actinopolymorphaceae</taxon>
        <taxon>Actinopolymorpha</taxon>
    </lineage>
</organism>
<feature type="compositionally biased region" description="Low complexity" evidence="1">
    <location>
        <begin position="449"/>
        <end position="478"/>
    </location>
</feature>
<feature type="compositionally biased region" description="Basic and acidic residues" evidence="1">
    <location>
        <begin position="7"/>
        <end position="16"/>
    </location>
</feature>
<evidence type="ECO:0000256" key="1">
    <source>
        <dbReference type="SAM" id="MobiDB-lite"/>
    </source>
</evidence>
<evidence type="ECO:0008006" key="4">
    <source>
        <dbReference type="Google" id="ProtNLM"/>
    </source>
</evidence>
<dbReference type="Proteomes" id="UP000199052">
    <property type="component" value="Unassembled WGS sequence"/>
</dbReference>
<dbReference type="AlphaFoldDB" id="A0A1I2Y193"/>
<dbReference type="PANTHER" id="PTHR45725">
    <property type="entry name" value="FORMIN HOMOLOGY 2 FAMILY MEMBER"/>
    <property type="match status" value="1"/>
</dbReference>
<dbReference type="InterPro" id="IPR051425">
    <property type="entry name" value="Formin_Homology"/>
</dbReference>
<gene>
    <name evidence="2" type="ORF">SAMN05421678_113151</name>
</gene>
<dbReference type="PANTHER" id="PTHR45725:SF18">
    <property type="entry name" value="ORC1-LIKE AAA ATPASE DOMAIN-CONTAINING PROTEIN"/>
    <property type="match status" value="1"/>
</dbReference>
<feature type="region of interest" description="Disordered" evidence="1">
    <location>
        <begin position="100"/>
        <end position="120"/>
    </location>
</feature>
<evidence type="ECO:0000313" key="2">
    <source>
        <dbReference type="EMBL" id="SFH19097.1"/>
    </source>
</evidence>
<feature type="region of interest" description="Disordered" evidence="1">
    <location>
        <begin position="1"/>
        <end position="47"/>
    </location>
</feature>
<evidence type="ECO:0000313" key="3">
    <source>
        <dbReference type="Proteomes" id="UP000199052"/>
    </source>
</evidence>
<accession>A0A1I2Y193</accession>
<dbReference type="PRINTS" id="PR01217">
    <property type="entry name" value="PRICHEXTENSN"/>
</dbReference>
<feature type="region of interest" description="Disordered" evidence="1">
    <location>
        <begin position="411"/>
        <end position="582"/>
    </location>
</feature>
<protein>
    <recommendedName>
        <fullName evidence="4">Zinc-finger</fullName>
    </recommendedName>
</protein>
<proteinExistence type="predicted"/>
<dbReference type="EMBL" id="FOOI01000013">
    <property type="protein sequence ID" value="SFH19097.1"/>
    <property type="molecule type" value="Genomic_DNA"/>
</dbReference>
<feature type="compositionally biased region" description="Pro residues" evidence="1">
    <location>
        <begin position="552"/>
        <end position="582"/>
    </location>
</feature>
<sequence length="582" mass="60206">MGAGPNDPHDQHDPRSAEPVPQHPLTAQSHPLLPGRWEAQPHPAGRHVGHDRLRTLLAQLPSNPGSPRPDAVLLTATRSGDADAYAELLRRHEPAGRLLLASLPDGSPGRDSRVRDAAAPTAEDRLRAAGDQVLGTVHAGTGPRVAFRPFFLRAVLRVSTSTPLDAGNGLRRSEQDPAEPADPADTALAHLPESVLTALWHIAVERDSPDRLAVVLGTEAADAAVAGYRAEAAYRRVYVRHLLDERADTPARCREILEALGRHTFDGLYDNEAEVVTDHLRTCETCADLHQRLVAAGAALRERLAGLVLGPYAPGYLAALRRSGPPAFALVDPAARPLGPQPVTPSWTERIASSGRQLWAGAWATGATSAGSLAGSAALRGRSAGLAAVGTLAAGSVAALAWGTVAMLGGTTPVSDADRVRVPGNAAGNAAEADGPPRDDWMGFVQDSPAAPGTGPVRPTTPPTAAVTPEVVEAARPAARSDVTVDRRPTPRTKPTVTDGPLATAPAPTPSRTATSAPVPGPDTGRSRTSTPPPPPPSHPAPEPTPTSTSEPSPPPTSDPSPPPTSEPVPTTPATPPPDAPA</sequence>
<feature type="region of interest" description="Disordered" evidence="1">
    <location>
        <begin position="163"/>
        <end position="185"/>
    </location>
</feature>
<name>A0A1I2Y193_9ACTN</name>
<feature type="compositionally biased region" description="Low complexity" evidence="1">
    <location>
        <begin position="493"/>
        <end position="518"/>
    </location>
</feature>
<feature type="compositionally biased region" description="Pro residues" evidence="1">
    <location>
        <begin position="531"/>
        <end position="545"/>
    </location>
</feature>